<sequence>MRFRFFTLFLLGIGLILAVGPVQSQERGKGEFPGGPRGKQAAKSDIKKYDDVITKEYVTQAGVFAVHRLEDKVFFEIPQDKLGRLFLWQAEVAKGPGGQSWGGTSLGSAVLKFERRGHKIYVWRVGFSKRASGGAVLASIEASSTDTIIAAFEVECEGKDRSSVINVSDVLINGYPDLSLTRASGGPAGSVDGSRSYLSEVKNFPTNIESRSIMTFRPGPAAGPGGSPKSVTALVHQSLVLLPETPMTGRLFDSRVGYFTEGFTDFSKGWATERKFITRYRLEKKDPNAEISEPVKPIVFYLSKEIPEKWRPSLKKGVEDWQKAFEKAGFKNAILCKDAPTKAEDPNFDPEDARYSVIRWVAEPVANAMGPHVHDPRSGEIISSHIIFWHDVVKLSQVWYFIQCSALDPKARKFPLPDELTGELLRYITTHEVGHTLGLRHNHRASQAYSIEQLRNPEFAAKNGSVASIMSYGRFNYVAQPEDNVKHLFPIIAPYDFFAIDWGYKNIAGAKSPDDEKKTLDEWAAEQIKNPFLRFGGEDGPAGVDPTVLTENIGSDRVESTALGLKNLDRVLDYLVPATTEKGEEFNVLEEVYSNILAHRSRWFQAVAKEVGGVVENRILAGREGETFVRVPKEKQKAAVKFLLDNAFTTPTKLLNPAIVNQFKYTGAAATISNQQRGLLATLLSSPRIERLHDSEILIGEKAYTVSELVNELQAGLFSELKQDAPKIDPLRRTLQFGYLEILKTEFSQTPVASEAAPTPPGPRRMAAPDSGPKNNELRSVARVALNKLDTEITAAKAKTKDGTTLAHLADLQSELKTILSEAKK</sequence>
<dbReference type="InterPro" id="IPR024079">
    <property type="entry name" value="MetalloPept_cat_dom_sf"/>
</dbReference>
<keyword evidence="5" id="KW-0645">Protease</keyword>
<dbReference type="Gene3D" id="3.40.390.10">
    <property type="entry name" value="Collagenase (Catalytic Domain)"/>
    <property type="match status" value="1"/>
</dbReference>
<dbReference type="KEGG" id="tsph:KIH39_22560"/>
<dbReference type="InterPro" id="IPR033413">
    <property type="entry name" value="DUF5117"/>
</dbReference>
<feature type="domain" description="DUF5118" evidence="4">
    <location>
        <begin position="46"/>
        <end position="95"/>
    </location>
</feature>
<reference evidence="5" key="1">
    <citation type="submission" date="2021-05" db="EMBL/GenBank/DDBJ databases">
        <title>Complete genome sequence of the cellulolytic planctomycete Telmatocola sphagniphila SP2T and characterization of the first cellulase from planctomycetes.</title>
        <authorList>
            <person name="Rakitin A.L."/>
            <person name="Beletsky A.V."/>
            <person name="Naumoff D.G."/>
            <person name="Kulichevskaya I.S."/>
            <person name="Mardanov A.V."/>
            <person name="Ravin N.V."/>
            <person name="Dedysh S.N."/>
        </authorList>
    </citation>
    <scope>NUCLEOTIDE SEQUENCE</scope>
    <source>
        <strain evidence="5">SP2T</strain>
    </source>
</reference>
<dbReference type="SUPFAM" id="SSF55486">
    <property type="entry name" value="Metalloproteases ('zincins'), catalytic domain"/>
    <property type="match status" value="1"/>
</dbReference>
<dbReference type="Pfam" id="PF17162">
    <property type="entry name" value="DUF5118"/>
    <property type="match status" value="1"/>
</dbReference>
<dbReference type="Proteomes" id="UP000676194">
    <property type="component" value="Chromosome"/>
</dbReference>
<keyword evidence="5" id="KW-0482">Metalloprotease</keyword>
<dbReference type="AlphaFoldDB" id="A0A8E6B5N5"/>
<dbReference type="InterPro" id="IPR032534">
    <property type="entry name" value="EcxA_zinc-bd"/>
</dbReference>
<proteinExistence type="predicted"/>
<dbReference type="Pfam" id="PF16313">
    <property type="entry name" value="DUF4953"/>
    <property type="match status" value="1"/>
</dbReference>
<dbReference type="RefSeq" id="WP_213495647.1">
    <property type="nucleotide sequence ID" value="NZ_CP074694.1"/>
</dbReference>
<accession>A0A8E6B5N5</accession>
<gene>
    <name evidence="5" type="ORF">KIH39_22560</name>
</gene>
<feature type="domain" description="DUF5117" evidence="3">
    <location>
        <begin position="103"/>
        <end position="285"/>
    </location>
</feature>
<protein>
    <submittedName>
        <fullName evidence="5">Zinc-dependent metalloprotease</fullName>
    </submittedName>
</protein>
<keyword evidence="5" id="KW-0378">Hydrolase</keyword>
<organism evidence="5 6">
    <name type="scientific">Telmatocola sphagniphila</name>
    <dbReference type="NCBI Taxonomy" id="1123043"/>
    <lineage>
        <taxon>Bacteria</taxon>
        <taxon>Pseudomonadati</taxon>
        <taxon>Planctomycetota</taxon>
        <taxon>Planctomycetia</taxon>
        <taxon>Gemmatales</taxon>
        <taxon>Gemmataceae</taxon>
    </lineage>
</organism>
<evidence type="ECO:0000313" key="5">
    <source>
        <dbReference type="EMBL" id="QVL31596.1"/>
    </source>
</evidence>
<dbReference type="CDD" id="cd04276">
    <property type="entry name" value="ZnMc_MMP_like_2"/>
    <property type="match status" value="1"/>
</dbReference>
<dbReference type="EMBL" id="CP074694">
    <property type="protein sequence ID" value="QVL31596.1"/>
    <property type="molecule type" value="Genomic_DNA"/>
</dbReference>
<dbReference type="Pfam" id="PF17148">
    <property type="entry name" value="DUF5117"/>
    <property type="match status" value="1"/>
</dbReference>
<evidence type="ECO:0000259" key="2">
    <source>
        <dbReference type="Pfam" id="PF16313"/>
    </source>
</evidence>
<dbReference type="PANTHER" id="PTHR38478">
    <property type="entry name" value="PEPTIDASE M1A AND M12B"/>
    <property type="match status" value="1"/>
</dbReference>
<evidence type="ECO:0000313" key="6">
    <source>
        <dbReference type="Proteomes" id="UP000676194"/>
    </source>
</evidence>
<dbReference type="PANTHER" id="PTHR38478:SF1">
    <property type="entry name" value="ZINC DEPENDENT METALLOPROTEASE DOMAIN LIPOPROTEIN"/>
    <property type="match status" value="1"/>
</dbReference>
<feature type="region of interest" description="Disordered" evidence="1">
    <location>
        <begin position="750"/>
        <end position="776"/>
    </location>
</feature>
<keyword evidence="6" id="KW-1185">Reference proteome</keyword>
<dbReference type="InterPro" id="IPR033428">
    <property type="entry name" value="DUF5118"/>
</dbReference>
<feature type="domain" description="EcxA zinc-binding" evidence="2">
    <location>
        <begin position="415"/>
        <end position="723"/>
    </location>
</feature>
<evidence type="ECO:0000259" key="3">
    <source>
        <dbReference type="Pfam" id="PF17148"/>
    </source>
</evidence>
<dbReference type="InterPro" id="IPR034032">
    <property type="entry name" value="Zn_MMP-like_bac"/>
</dbReference>
<evidence type="ECO:0000259" key="4">
    <source>
        <dbReference type="Pfam" id="PF17162"/>
    </source>
</evidence>
<evidence type="ECO:0000256" key="1">
    <source>
        <dbReference type="SAM" id="MobiDB-lite"/>
    </source>
</evidence>
<dbReference type="GO" id="GO:0008237">
    <property type="term" value="F:metallopeptidase activity"/>
    <property type="evidence" value="ECO:0007669"/>
    <property type="project" value="UniProtKB-KW"/>
</dbReference>
<name>A0A8E6B5N5_9BACT</name>